<evidence type="ECO:0000256" key="11">
    <source>
        <dbReference type="ARBA" id="ARBA00048778"/>
    </source>
</evidence>
<evidence type="ECO:0000256" key="10">
    <source>
        <dbReference type="ARBA" id="ARBA00023136"/>
    </source>
</evidence>
<dbReference type="AlphaFoldDB" id="A0A9W8K1X0"/>
<dbReference type="PROSITE" id="PS00674">
    <property type="entry name" value="AAA"/>
    <property type="match status" value="1"/>
</dbReference>
<evidence type="ECO:0000256" key="1">
    <source>
        <dbReference type="ARBA" id="ARBA00004434"/>
    </source>
</evidence>
<dbReference type="EMBL" id="JANKHO010000440">
    <property type="protein sequence ID" value="KAJ3509901.1"/>
    <property type="molecule type" value="Genomic_DNA"/>
</dbReference>
<evidence type="ECO:0000256" key="3">
    <source>
        <dbReference type="ARBA" id="ARBA00022692"/>
    </source>
</evidence>
<evidence type="ECO:0000313" key="16">
    <source>
        <dbReference type="Proteomes" id="UP001148786"/>
    </source>
</evidence>
<feature type="domain" description="AAA+ ATPase" evidence="14">
    <location>
        <begin position="183"/>
        <end position="333"/>
    </location>
</feature>
<dbReference type="Gene3D" id="3.40.50.300">
    <property type="entry name" value="P-loop containing nucleotide triphosphate hydrolases"/>
    <property type="match status" value="1"/>
</dbReference>
<gene>
    <name evidence="15" type="ORF">NLJ89_g4973</name>
</gene>
<dbReference type="PANTHER" id="PTHR23070">
    <property type="entry name" value="BCS1 AAA-TYPE ATPASE"/>
    <property type="match status" value="1"/>
</dbReference>
<keyword evidence="4 12" id="KW-0547">Nucleotide-binding</keyword>
<evidence type="ECO:0000256" key="9">
    <source>
        <dbReference type="ARBA" id="ARBA00023128"/>
    </source>
</evidence>
<keyword evidence="9" id="KW-0496">Mitochondrion</keyword>
<dbReference type="GO" id="GO:0016887">
    <property type="term" value="F:ATP hydrolysis activity"/>
    <property type="evidence" value="ECO:0007669"/>
    <property type="project" value="InterPro"/>
</dbReference>
<dbReference type="CDD" id="cd19510">
    <property type="entry name" value="RecA-like_BCS1"/>
    <property type="match status" value="1"/>
</dbReference>
<dbReference type="InterPro" id="IPR057495">
    <property type="entry name" value="AAA_lid_BCS1"/>
</dbReference>
<protein>
    <recommendedName>
        <fullName evidence="14">AAA+ ATPase domain-containing protein</fullName>
    </recommendedName>
</protein>
<dbReference type="SUPFAM" id="SSF52540">
    <property type="entry name" value="P-loop containing nucleoside triphosphate hydrolases"/>
    <property type="match status" value="1"/>
</dbReference>
<keyword evidence="16" id="KW-1185">Reference proteome</keyword>
<organism evidence="15 16">
    <name type="scientific">Agrocybe chaxingu</name>
    <dbReference type="NCBI Taxonomy" id="84603"/>
    <lineage>
        <taxon>Eukaryota</taxon>
        <taxon>Fungi</taxon>
        <taxon>Dikarya</taxon>
        <taxon>Basidiomycota</taxon>
        <taxon>Agaricomycotina</taxon>
        <taxon>Agaricomycetes</taxon>
        <taxon>Agaricomycetidae</taxon>
        <taxon>Agaricales</taxon>
        <taxon>Agaricineae</taxon>
        <taxon>Strophariaceae</taxon>
        <taxon>Agrocybe</taxon>
    </lineage>
</organism>
<sequence length="452" mass="50588">MITRHIPGSTVGWGNKNRGNWHTIFISLDPTCDETDINYAFSFGQPKGPSIWDKVVVHPVTTEGISLWYKKHWVWVDRIVETDSQGVESCRILNLTILAWSRKVLDRLMLDAKKAHQLNGHRSICVYAAKFKYSEYQWWHMACRAKRSLQSIVLDPGIKDMLLEDARDFLASKQWYDSRGIPFRRGYLLYGAPGSGKSSLIHSIAGELKLNVYVMSLSGVGLDDDALRELVSSLPTRCILLMEDIDVALSNPLNRDPRKKDGKPSPSSTTSTPAPPALPRSRVTLSGLLNALDGIAAAEGRLLFATTNKYDALDPALCRPGRMDLHIEFKLASRYQAAQFFKYFFSPEGHEKIQKEESGAKENTSGQTAETSLRILTSHVVTVGGVRHRHELPDLSPTELSSLADQFSRAVPEREFSMASLQGYLMCYKADPHGAVAGIAEWVLREKERAEQ</sequence>
<dbReference type="SMART" id="SM00382">
    <property type="entry name" value="AAA"/>
    <property type="match status" value="1"/>
</dbReference>
<dbReference type="GO" id="GO:0005743">
    <property type="term" value="C:mitochondrial inner membrane"/>
    <property type="evidence" value="ECO:0007669"/>
    <property type="project" value="UniProtKB-SubCell"/>
</dbReference>
<evidence type="ECO:0000256" key="13">
    <source>
        <dbReference type="SAM" id="MobiDB-lite"/>
    </source>
</evidence>
<name>A0A9W8K1X0_9AGAR</name>
<keyword evidence="5" id="KW-0999">Mitochondrion inner membrane</keyword>
<evidence type="ECO:0000256" key="12">
    <source>
        <dbReference type="RuleBase" id="RU003651"/>
    </source>
</evidence>
<dbReference type="InterPro" id="IPR050747">
    <property type="entry name" value="Mitochondrial_chaperone_BCS1"/>
</dbReference>
<evidence type="ECO:0000256" key="7">
    <source>
        <dbReference type="ARBA" id="ARBA00022840"/>
    </source>
</evidence>
<dbReference type="Pfam" id="PF08740">
    <property type="entry name" value="BCS1_N"/>
    <property type="match status" value="1"/>
</dbReference>
<comment type="subcellular location">
    <subcellularLocation>
        <location evidence="1">Mitochondrion inner membrane</location>
        <topology evidence="1">Single-pass membrane protein</topology>
    </subcellularLocation>
</comment>
<dbReference type="InterPro" id="IPR003959">
    <property type="entry name" value="ATPase_AAA_core"/>
</dbReference>
<feature type="region of interest" description="Disordered" evidence="13">
    <location>
        <begin position="252"/>
        <end position="280"/>
    </location>
</feature>
<evidence type="ECO:0000256" key="4">
    <source>
        <dbReference type="ARBA" id="ARBA00022741"/>
    </source>
</evidence>
<evidence type="ECO:0000256" key="5">
    <source>
        <dbReference type="ARBA" id="ARBA00022792"/>
    </source>
</evidence>
<evidence type="ECO:0000256" key="2">
    <source>
        <dbReference type="ARBA" id="ARBA00007448"/>
    </source>
</evidence>
<dbReference type="InterPro" id="IPR003960">
    <property type="entry name" value="ATPase_AAA_CS"/>
</dbReference>
<proteinExistence type="inferred from homology"/>
<dbReference type="GO" id="GO:0005524">
    <property type="term" value="F:ATP binding"/>
    <property type="evidence" value="ECO:0007669"/>
    <property type="project" value="UniProtKB-KW"/>
</dbReference>
<evidence type="ECO:0000259" key="14">
    <source>
        <dbReference type="SMART" id="SM00382"/>
    </source>
</evidence>
<evidence type="ECO:0000256" key="8">
    <source>
        <dbReference type="ARBA" id="ARBA00022989"/>
    </source>
</evidence>
<keyword evidence="10" id="KW-0472">Membrane</keyword>
<evidence type="ECO:0000313" key="15">
    <source>
        <dbReference type="EMBL" id="KAJ3509901.1"/>
    </source>
</evidence>
<keyword evidence="7 12" id="KW-0067">ATP-binding</keyword>
<dbReference type="InterPro" id="IPR003593">
    <property type="entry name" value="AAA+_ATPase"/>
</dbReference>
<dbReference type="InterPro" id="IPR014851">
    <property type="entry name" value="BCS1_N"/>
</dbReference>
<evidence type="ECO:0000256" key="6">
    <source>
        <dbReference type="ARBA" id="ARBA00022801"/>
    </source>
</evidence>
<dbReference type="Proteomes" id="UP001148786">
    <property type="component" value="Unassembled WGS sequence"/>
</dbReference>
<comment type="catalytic activity">
    <reaction evidence="11">
        <text>ATP + H2O = ADP + phosphate + H(+)</text>
        <dbReference type="Rhea" id="RHEA:13065"/>
        <dbReference type="ChEBI" id="CHEBI:15377"/>
        <dbReference type="ChEBI" id="CHEBI:15378"/>
        <dbReference type="ChEBI" id="CHEBI:30616"/>
        <dbReference type="ChEBI" id="CHEBI:43474"/>
        <dbReference type="ChEBI" id="CHEBI:456216"/>
    </reaction>
    <physiologicalReaction direction="left-to-right" evidence="11">
        <dbReference type="Rhea" id="RHEA:13066"/>
    </physiologicalReaction>
</comment>
<comment type="similarity">
    <text evidence="2">Belongs to the AAA ATPase family. BCS1 subfamily.</text>
</comment>
<dbReference type="InterPro" id="IPR027417">
    <property type="entry name" value="P-loop_NTPase"/>
</dbReference>
<dbReference type="Pfam" id="PF25426">
    <property type="entry name" value="AAA_lid_BCS1"/>
    <property type="match status" value="1"/>
</dbReference>
<keyword evidence="6" id="KW-0378">Hydrolase</keyword>
<keyword evidence="8" id="KW-1133">Transmembrane helix</keyword>
<reference evidence="15" key="1">
    <citation type="submission" date="2022-07" db="EMBL/GenBank/DDBJ databases">
        <title>Genome Sequence of Agrocybe chaxingu.</title>
        <authorList>
            <person name="Buettner E."/>
        </authorList>
    </citation>
    <scope>NUCLEOTIDE SEQUENCE</scope>
    <source>
        <strain evidence="15">MP-N11</strain>
    </source>
</reference>
<keyword evidence="3" id="KW-0812">Transmembrane</keyword>
<dbReference type="OrthoDB" id="10251412at2759"/>
<dbReference type="Pfam" id="PF00004">
    <property type="entry name" value="AAA"/>
    <property type="match status" value="1"/>
</dbReference>
<accession>A0A9W8K1X0</accession>
<comment type="caution">
    <text evidence="15">The sequence shown here is derived from an EMBL/GenBank/DDBJ whole genome shotgun (WGS) entry which is preliminary data.</text>
</comment>